<accession>A0ABU0YTY6</accession>
<sequence length="287" mass="31701">MKFIHLTDLHLVPPGGRLYGLDPSERLRAAIADITLHHRDADFVLVTGDLAHRGEVASYEALRAALDELPMPYHLLIGNHDHRERFRAAFPEAPVDANGFIQQVLETREGPFLLLDTNRPGTHAGWLCGDRLAWLYASLEACAEREIYIALHHPPLALGIPCMDVIALTQQKALADMVARHGKVRHMFLGHVHRPVHGTWNGVPFSTHRGLNHQVALSFEAVEGIPGTHEPPSYAVVTLNGGTTIVHVHDFLDDSPRFDLFDRRAESAASALDLLGRGRHGPPPTVN</sequence>
<dbReference type="InterPro" id="IPR050884">
    <property type="entry name" value="CNP_phosphodiesterase-III"/>
</dbReference>
<reference evidence="7" key="1">
    <citation type="submission" date="2023-08" db="EMBL/GenBank/DDBJ databases">
        <title>Rhodospirillaceae gen. nov., a novel taxon isolated from the Yangtze River Yuezi River estuary sludge.</title>
        <authorList>
            <person name="Ruan L."/>
        </authorList>
    </citation>
    <scope>NUCLEOTIDE SEQUENCE [LARGE SCALE GENOMIC DNA]</scope>
    <source>
        <strain evidence="7">R-7</strain>
    </source>
</reference>
<feature type="domain" description="Calcineurin-like phosphoesterase" evidence="5">
    <location>
        <begin position="1"/>
        <end position="195"/>
    </location>
</feature>
<dbReference type="PANTHER" id="PTHR42988:SF2">
    <property type="entry name" value="CYCLIC NUCLEOTIDE PHOSPHODIESTERASE CBUA0032-RELATED"/>
    <property type="match status" value="1"/>
</dbReference>
<dbReference type="EMBL" id="JAUYVI010000007">
    <property type="protein sequence ID" value="MDQ7250451.1"/>
    <property type="molecule type" value="Genomic_DNA"/>
</dbReference>
<evidence type="ECO:0000256" key="4">
    <source>
        <dbReference type="ARBA" id="ARBA00025742"/>
    </source>
</evidence>
<organism evidence="6 7">
    <name type="scientific">Dongia sedimenti</name>
    <dbReference type="NCBI Taxonomy" id="3064282"/>
    <lineage>
        <taxon>Bacteria</taxon>
        <taxon>Pseudomonadati</taxon>
        <taxon>Pseudomonadota</taxon>
        <taxon>Alphaproteobacteria</taxon>
        <taxon>Rhodospirillales</taxon>
        <taxon>Dongiaceae</taxon>
        <taxon>Dongia</taxon>
    </lineage>
</organism>
<gene>
    <name evidence="6" type="ORF">Q8A70_22365</name>
</gene>
<comment type="similarity">
    <text evidence="4">Belongs to the cyclic nucleotide phosphodiesterase class-III family.</text>
</comment>
<dbReference type="PANTHER" id="PTHR42988">
    <property type="entry name" value="PHOSPHOHYDROLASE"/>
    <property type="match status" value="1"/>
</dbReference>
<dbReference type="Gene3D" id="3.60.21.10">
    <property type="match status" value="1"/>
</dbReference>
<keyword evidence="1" id="KW-0479">Metal-binding</keyword>
<comment type="caution">
    <text evidence="6">The sequence shown here is derived from an EMBL/GenBank/DDBJ whole genome shotgun (WGS) entry which is preliminary data.</text>
</comment>
<evidence type="ECO:0000313" key="7">
    <source>
        <dbReference type="Proteomes" id="UP001230156"/>
    </source>
</evidence>
<keyword evidence="3" id="KW-0408">Iron</keyword>
<dbReference type="InterPro" id="IPR004843">
    <property type="entry name" value="Calcineurin-like_PHP"/>
</dbReference>
<proteinExistence type="inferred from homology"/>
<dbReference type="InterPro" id="IPR029052">
    <property type="entry name" value="Metallo-depent_PP-like"/>
</dbReference>
<dbReference type="Pfam" id="PF00149">
    <property type="entry name" value="Metallophos"/>
    <property type="match status" value="1"/>
</dbReference>
<name>A0ABU0YTY6_9PROT</name>
<dbReference type="InterPro" id="IPR026575">
    <property type="entry name" value="GpdQ/CpdA-like"/>
</dbReference>
<dbReference type="SUPFAM" id="SSF56300">
    <property type="entry name" value="Metallo-dependent phosphatases"/>
    <property type="match status" value="1"/>
</dbReference>
<keyword evidence="7" id="KW-1185">Reference proteome</keyword>
<dbReference type="CDD" id="cd07402">
    <property type="entry name" value="MPP_GpdQ"/>
    <property type="match status" value="1"/>
</dbReference>
<keyword evidence="2" id="KW-0378">Hydrolase</keyword>
<dbReference type="RefSeq" id="WP_379959747.1">
    <property type="nucleotide sequence ID" value="NZ_JAUYVI010000007.1"/>
</dbReference>
<dbReference type="Proteomes" id="UP001230156">
    <property type="component" value="Unassembled WGS sequence"/>
</dbReference>
<evidence type="ECO:0000259" key="5">
    <source>
        <dbReference type="Pfam" id="PF00149"/>
    </source>
</evidence>
<evidence type="ECO:0000256" key="3">
    <source>
        <dbReference type="ARBA" id="ARBA00023004"/>
    </source>
</evidence>
<protein>
    <submittedName>
        <fullName evidence="6">Phosphodiesterase</fullName>
    </submittedName>
</protein>
<evidence type="ECO:0000313" key="6">
    <source>
        <dbReference type="EMBL" id="MDQ7250451.1"/>
    </source>
</evidence>
<evidence type="ECO:0000256" key="1">
    <source>
        <dbReference type="ARBA" id="ARBA00022723"/>
    </source>
</evidence>
<evidence type="ECO:0000256" key="2">
    <source>
        <dbReference type="ARBA" id="ARBA00022801"/>
    </source>
</evidence>